<feature type="non-terminal residue" evidence="2">
    <location>
        <position position="1"/>
    </location>
</feature>
<evidence type="ECO:0000313" key="3">
    <source>
        <dbReference type="Proteomes" id="UP000789595"/>
    </source>
</evidence>
<feature type="compositionally biased region" description="Basic residues" evidence="1">
    <location>
        <begin position="99"/>
        <end position="108"/>
    </location>
</feature>
<comment type="caution">
    <text evidence="2">The sequence shown here is derived from an EMBL/GenBank/DDBJ whole genome shotgun (WGS) entry which is preliminary data.</text>
</comment>
<feature type="region of interest" description="Disordered" evidence="1">
    <location>
        <begin position="219"/>
        <end position="270"/>
    </location>
</feature>
<feature type="compositionally biased region" description="Low complexity" evidence="1">
    <location>
        <begin position="40"/>
        <end position="49"/>
    </location>
</feature>
<dbReference type="EMBL" id="CAKKNE010000006">
    <property type="protein sequence ID" value="CAH0379387.1"/>
    <property type="molecule type" value="Genomic_DNA"/>
</dbReference>
<gene>
    <name evidence="2" type="ORF">PECAL_6P10060</name>
</gene>
<evidence type="ECO:0000256" key="1">
    <source>
        <dbReference type="SAM" id="MobiDB-lite"/>
    </source>
</evidence>
<dbReference type="Proteomes" id="UP000789595">
    <property type="component" value="Unassembled WGS sequence"/>
</dbReference>
<feature type="compositionally biased region" description="Basic residues" evidence="1">
    <location>
        <begin position="1"/>
        <end position="31"/>
    </location>
</feature>
<name>A0A8J2T1M9_9STRA</name>
<reference evidence="2" key="1">
    <citation type="submission" date="2021-11" db="EMBL/GenBank/DDBJ databases">
        <authorList>
            <consortium name="Genoscope - CEA"/>
            <person name="William W."/>
        </authorList>
    </citation>
    <scope>NUCLEOTIDE SEQUENCE</scope>
</reference>
<proteinExistence type="predicted"/>
<feature type="region of interest" description="Disordered" evidence="1">
    <location>
        <begin position="1"/>
        <end position="137"/>
    </location>
</feature>
<protein>
    <submittedName>
        <fullName evidence="2">Uncharacterized protein</fullName>
    </submittedName>
</protein>
<sequence length="270" mass="29711">SARAPRRPPRPRPPRSPAARRARRRRQARAHLVRERARLPRAAGASTPRRAPRPPPASRPAAPARGPARPPRRLPAAGPPRRRRRPCRAPVPPRPPTGSRRRKWRRRASTPCFAASRPGRRTGRRARPLDGAAPRSTISGARRELAAAAPAAPAGLPYLSFERRSPVIYLELCLTAIDHGAYAIHGREQKHRRNQATFTPQMYVSFWCFRGGCQCDPAGAPPPAPPRGQRHAPMTASHAKFQQQRCSGRAATVGGSIRRSTPRGPLSLDL</sequence>
<keyword evidence="3" id="KW-1185">Reference proteome</keyword>
<organism evidence="2 3">
    <name type="scientific">Pelagomonas calceolata</name>
    <dbReference type="NCBI Taxonomy" id="35677"/>
    <lineage>
        <taxon>Eukaryota</taxon>
        <taxon>Sar</taxon>
        <taxon>Stramenopiles</taxon>
        <taxon>Ochrophyta</taxon>
        <taxon>Pelagophyceae</taxon>
        <taxon>Pelagomonadales</taxon>
        <taxon>Pelagomonadaceae</taxon>
        <taxon>Pelagomonas</taxon>
    </lineage>
</organism>
<accession>A0A8J2T1M9</accession>
<dbReference type="AlphaFoldDB" id="A0A8J2T1M9"/>
<evidence type="ECO:0000313" key="2">
    <source>
        <dbReference type="EMBL" id="CAH0379387.1"/>
    </source>
</evidence>